<reference evidence="1 2" key="1">
    <citation type="submission" date="2014-12" db="EMBL/GenBank/DDBJ databases">
        <title>Genome assembly of Enhygromyxa salina DSM 15201.</title>
        <authorList>
            <person name="Sharma G."/>
            <person name="Subramanian S."/>
        </authorList>
    </citation>
    <scope>NUCLEOTIDE SEQUENCE [LARGE SCALE GENOMIC DNA]</scope>
    <source>
        <strain evidence="1 2">DSM 15201</strain>
    </source>
</reference>
<name>A0A0C1ZM69_9BACT</name>
<evidence type="ECO:0000313" key="1">
    <source>
        <dbReference type="EMBL" id="KIG12018.1"/>
    </source>
</evidence>
<accession>A0A0C1ZM69</accession>
<gene>
    <name evidence="1" type="ORF">DB30_02136</name>
</gene>
<organism evidence="1 2">
    <name type="scientific">Enhygromyxa salina</name>
    <dbReference type="NCBI Taxonomy" id="215803"/>
    <lineage>
        <taxon>Bacteria</taxon>
        <taxon>Pseudomonadati</taxon>
        <taxon>Myxococcota</taxon>
        <taxon>Polyangia</taxon>
        <taxon>Nannocystales</taxon>
        <taxon>Nannocystaceae</taxon>
        <taxon>Enhygromyxa</taxon>
    </lineage>
</organism>
<dbReference type="AlphaFoldDB" id="A0A0C1ZM69"/>
<comment type="caution">
    <text evidence="1">The sequence shown here is derived from an EMBL/GenBank/DDBJ whole genome shotgun (WGS) entry which is preliminary data.</text>
</comment>
<dbReference type="Proteomes" id="UP000031599">
    <property type="component" value="Unassembled WGS sequence"/>
</dbReference>
<sequence>MRARTHHRHALVRVELPAGAGIGHALLSLGAVLRERVTLADAREVTAGRHEAAGAPSIPVPAASVVVSVAVATRLRDRRLRPLGVPPGERLGGAR</sequence>
<dbReference type="EMBL" id="JMCC02000157">
    <property type="protein sequence ID" value="KIG12018.1"/>
    <property type="molecule type" value="Genomic_DNA"/>
</dbReference>
<proteinExistence type="predicted"/>
<evidence type="ECO:0000313" key="2">
    <source>
        <dbReference type="Proteomes" id="UP000031599"/>
    </source>
</evidence>
<protein>
    <submittedName>
        <fullName evidence="1">Uncharacterized protein</fullName>
    </submittedName>
</protein>